<dbReference type="Proteomes" id="UP000038045">
    <property type="component" value="Unplaced"/>
</dbReference>
<keyword evidence="1" id="KW-1185">Reference proteome</keyword>
<dbReference type="AlphaFoldDB" id="A0A0N4ZUN6"/>
<dbReference type="WBParaSite" id="PTRK_0001229900.1">
    <property type="protein sequence ID" value="PTRK_0001229900.1"/>
    <property type="gene ID" value="PTRK_0001229900"/>
</dbReference>
<protein>
    <submittedName>
        <fullName evidence="2">F-box domain-containing protein</fullName>
    </submittedName>
</protein>
<evidence type="ECO:0000313" key="2">
    <source>
        <dbReference type="WBParaSite" id="PTRK_0001229900.1"/>
    </source>
</evidence>
<sequence length="493" mass="57952">MFHNICHKKCSFVETFSFDKRKEAFRRVDQCTNREKRIVEFCKDSVTIGVPHMCRGMGNVFKQSLVRLKTVAFKLRTLELRCVPDMYLETLGSLNCFKNIDTVVFTSSQFRCTPFNVFMKCPELRPKTLIFQGFSIGSLRKHDDDNKEIIPDSKVLPDSINNIKLYNSQVSIPFLYSITKDYKGGYFEKLIVDNSFIVALCSVEMRPKALEFIKLFKNVEVYYKDNFMEDIKGSINALLSEGYFFLPSVNISFNFILTCTYEDRHLMDDFDIPNIEKYLNIKSLKITRDLRGKHCEYIDLLSLCEELYLMENLTTLEIDFDLILSFHEFCISLRNNLKNVKINKCSGLKLYDIKKLSETHENIENLKLVGVYYYESITYKSILTLFRNLKGLSIQYDFMAFPKGLIYELKKKNENNLTFLLEWPKLNILNILFYDFKSKEKRILNEMERNTARKPGHFLIRSMPGGLLSRLTQIIIQKHTSYYDVFESFFNGM</sequence>
<proteinExistence type="predicted"/>
<accession>A0A0N4ZUN6</accession>
<organism evidence="1 2">
    <name type="scientific">Parastrongyloides trichosuri</name>
    <name type="common">Possum-specific nematode worm</name>
    <dbReference type="NCBI Taxonomy" id="131310"/>
    <lineage>
        <taxon>Eukaryota</taxon>
        <taxon>Metazoa</taxon>
        <taxon>Ecdysozoa</taxon>
        <taxon>Nematoda</taxon>
        <taxon>Chromadorea</taxon>
        <taxon>Rhabditida</taxon>
        <taxon>Tylenchina</taxon>
        <taxon>Panagrolaimomorpha</taxon>
        <taxon>Strongyloidoidea</taxon>
        <taxon>Strongyloididae</taxon>
        <taxon>Parastrongyloides</taxon>
    </lineage>
</organism>
<reference evidence="2" key="1">
    <citation type="submission" date="2017-02" db="UniProtKB">
        <authorList>
            <consortium name="WormBaseParasite"/>
        </authorList>
    </citation>
    <scope>IDENTIFICATION</scope>
</reference>
<evidence type="ECO:0000313" key="1">
    <source>
        <dbReference type="Proteomes" id="UP000038045"/>
    </source>
</evidence>
<name>A0A0N4ZUN6_PARTI</name>